<evidence type="ECO:0000313" key="2">
    <source>
        <dbReference type="Proteomes" id="UP001497453"/>
    </source>
</evidence>
<sequence>MQGWIKSEGTCVLTLNAERDIRILDVSSYNNLILNLYHQSLAKELNKVLYCKADDSSTTITAMTRSEVMNGDECCKGKVFGGETVYILC</sequence>
<evidence type="ECO:0000313" key="1">
    <source>
        <dbReference type="EMBL" id="CAL1695173.1"/>
    </source>
</evidence>
<dbReference type="EMBL" id="OZ037944">
    <property type="protein sequence ID" value="CAL1695173.1"/>
    <property type="molecule type" value="Genomic_DNA"/>
</dbReference>
<name>A0ABP1CKE4_9APHY</name>
<organism evidence="1 2">
    <name type="scientific">Somion occarium</name>
    <dbReference type="NCBI Taxonomy" id="3059160"/>
    <lineage>
        <taxon>Eukaryota</taxon>
        <taxon>Fungi</taxon>
        <taxon>Dikarya</taxon>
        <taxon>Basidiomycota</taxon>
        <taxon>Agaricomycotina</taxon>
        <taxon>Agaricomycetes</taxon>
        <taxon>Polyporales</taxon>
        <taxon>Cerrenaceae</taxon>
        <taxon>Somion</taxon>
    </lineage>
</organism>
<gene>
    <name evidence="1" type="ORF">GFSPODELE1_LOCUS622</name>
</gene>
<keyword evidence="2" id="KW-1185">Reference proteome</keyword>
<reference evidence="2" key="1">
    <citation type="submission" date="2024-04" db="EMBL/GenBank/DDBJ databases">
        <authorList>
            <person name="Shaw F."/>
            <person name="Minotto A."/>
        </authorList>
    </citation>
    <scope>NUCLEOTIDE SEQUENCE [LARGE SCALE GENOMIC DNA]</scope>
</reference>
<dbReference type="Proteomes" id="UP001497453">
    <property type="component" value="Chromosome 1"/>
</dbReference>
<proteinExistence type="predicted"/>
<accession>A0ABP1CKE4</accession>
<protein>
    <submittedName>
        <fullName evidence="1">Uncharacterized protein</fullName>
    </submittedName>
</protein>